<protein>
    <submittedName>
        <fullName evidence="3">Tripartite tricarboxylate transporter substrate binding protein</fullName>
    </submittedName>
</protein>
<dbReference type="SUPFAM" id="SSF53850">
    <property type="entry name" value="Periplasmic binding protein-like II"/>
    <property type="match status" value="1"/>
</dbReference>
<evidence type="ECO:0000313" key="3">
    <source>
        <dbReference type="EMBL" id="MBK4217915.1"/>
    </source>
</evidence>
<dbReference type="Gene3D" id="3.40.190.10">
    <property type="entry name" value="Periplasmic binding protein-like II"/>
    <property type="match status" value="1"/>
</dbReference>
<keyword evidence="4" id="KW-1185">Reference proteome</keyword>
<comment type="caution">
    <text evidence="3">The sequence shown here is derived from an EMBL/GenBank/DDBJ whole genome shotgun (WGS) entry which is preliminary data.</text>
</comment>
<dbReference type="InterPro" id="IPR042100">
    <property type="entry name" value="Bug_dom1"/>
</dbReference>
<dbReference type="PANTHER" id="PTHR42928">
    <property type="entry name" value="TRICARBOXYLATE-BINDING PROTEIN"/>
    <property type="match status" value="1"/>
</dbReference>
<dbReference type="PIRSF" id="PIRSF017082">
    <property type="entry name" value="YflP"/>
    <property type="match status" value="1"/>
</dbReference>
<dbReference type="CDD" id="cd07012">
    <property type="entry name" value="PBP2_Bug_TTT"/>
    <property type="match status" value="1"/>
</dbReference>
<evidence type="ECO:0000256" key="2">
    <source>
        <dbReference type="SAM" id="SignalP"/>
    </source>
</evidence>
<proteinExistence type="inferred from homology"/>
<gene>
    <name evidence="3" type="ORF">JJJ17_18440</name>
</gene>
<dbReference type="Proteomes" id="UP000640485">
    <property type="component" value="Unassembled WGS sequence"/>
</dbReference>
<keyword evidence="2" id="KW-0732">Signal</keyword>
<accession>A0A934SI60</accession>
<dbReference type="InterPro" id="IPR005064">
    <property type="entry name" value="BUG"/>
</dbReference>
<feature type="chain" id="PRO_5037749143" evidence="2">
    <location>
        <begin position="26"/>
        <end position="319"/>
    </location>
</feature>
<comment type="similarity">
    <text evidence="1">Belongs to the UPF0065 (bug) family.</text>
</comment>
<name>A0A934SI60_9RHOB</name>
<dbReference type="Pfam" id="PF03401">
    <property type="entry name" value="TctC"/>
    <property type="match status" value="1"/>
</dbReference>
<feature type="signal peptide" evidence="2">
    <location>
        <begin position="1"/>
        <end position="25"/>
    </location>
</feature>
<dbReference type="EMBL" id="JAEPRQ010000010">
    <property type="protein sequence ID" value="MBK4217915.1"/>
    <property type="molecule type" value="Genomic_DNA"/>
</dbReference>
<dbReference type="AlphaFoldDB" id="A0A934SI60"/>
<dbReference type="PANTHER" id="PTHR42928:SF3">
    <property type="entry name" value="UPF0065 PROTEIN YFLP"/>
    <property type="match status" value="1"/>
</dbReference>
<dbReference type="Gene3D" id="3.40.190.150">
    <property type="entry name" value="Bordetella uptake gene, domain 1"/>
    <property type="match status" value="1"/>
</dbReference>
<organism evidence="3 4">
    <name type="scientific">Paracoccus caeni</name>
    <dbReference type="NCBI Taxonomy" id="657651"/>
    <lineage>
        <taxon>Bacteria</taxon>
        <taxon>Pseudomonadati</taxon>
        <taxon>Pseudomonadota</taxon>
        <taxon>Alphaproteobacteria</taxon>
        <taxon>Rhodobacterales</taxon>
        <taxon>Paracoccaceae</taxon>
        <taxon>Paracoccus</taxon>
    </lineage>
</organism>
<evidence type="ECO:0000256" key="1">
    <source>
        <dbReference type="ARBA" id="ARBA00006987"/>
    </source>
</evidence>
<reference evidence="3" key="1">
    <citation type="submission" date="2021-01" db="EMBL/GenBank/DDBJ databases">
        <title>Paracoccus amoyensis sp. nov., isolated from the surface seawater along the coast of Xiamen Island, China.</title>
        <authorList>
            <person name="Lyu L."/>
        </authorList>
    </citation>
    <scope>NUCLEOTIDE SEQUENCE</scope>
    <source>
        <strain evidence="3">MJ17</strain>
    </source>
</reference>
<sequence length="319" mass="33295">MLHRISIVCASALALSFTLPSIGTAQDYQPARDIQFVIPWAPGGGADVFGRKVIEAVRTDGLTNVNLNPDNRPGGSSAVGIGYVAANATGTNDTLVVLNTAGVITPLTVAGAPGWKELTPIANLMAEDYVIFVKADSPLQNIEDLTSAATKAPQALSFAVGGVGDQLASRVVGKAIGAEFNLVSFSGGGETINALLGGNVDATISNPAEFLGQLESGAIRALATTRDKRYADAVLADVPTLAETGIEHPVIQNWRGIAGPKDMAPEAVAYWQDVLAKATESAVMGEFLVQNSASPLVLTGQDYVDYITQQEQVFEELLK</sequence>
<dbReference type="RefSeq" id="WP_200689115.1">
    <property type="nucleotide sequence ID" value="NZ_JAEPRQ010000010.1"/>
</dbReference>
<evidence type="ECO:0000313" key="4">
    <source>
        <dbReference type="Proteomes" id="UP000640485"/>
    </source>
</evidence>